<dbReference type="CDD" id="cd12913">
    <property type="entry name" value="PDC1_MCP_like"/>
    <property type="match status" value="1"/>
</dbReference>
<dbReference type="SUPFAM" id="SSF103190">
    <property type="entry name" value="Sensory domain-like"/>
    <property type="match status" value="1"/>
</dbReference>
<keyword evidence="3 7" id="KW-0812">Transmembrane</keyword>
<evidence type="ECO:0000256" key="5">
    <source>
        <dbReference type="ARBA" id="ARBA00022989"/>
    </source>
</evidence>
<evidence type="ECO:0000256" key="2">
    <source>
        <dbReference type="ARBA" id="ARBA00022475"/>
    </source>
</evidence>
<dbReference type="Proteomes" id="UP000182624">
    <property type="component" value="Unassembled WGS sequence"/>
</dbReference>
<gene>
    <name evidence="9" type="ORF">SAMN04487928_1363</name>
</gene>
<evidence type="ECO:0000256" key="3">
    <source>
        <dbReference type="ARBA" id="ARBA00022692"/>
    </source>
</evidence>
<dbReference type="InterPro" id="IPR052016">
    <property type="entry name" value="Bact_Sigma-Reg"/>
</dbReference>
<organism evidence="9 10">
    <name type="scientific">Butyrivibrio proteoclasticus</name>
    <dbReference type="NCBI Taxonomy" id="43305"/>
    <lineage>
        <taxon>Bacteria</taxon>
        <taxon>Bacillati</taxon>
        <taxon>Bacillota</taxon>
        <taxon>Clostridia</taxon>
        <taxon>Lachnospirales</taxon>
        <taxon>Lachnospiraceae</taxon>
        <taxon>Butyrivibrio</taxon>
    </lineage>
</organism>
<dbReference type="Pfam" id="PF00672">
    <property type="entry name" value="HAMP"/>
    <property type="match status" value="1"/>
</dbReference>
<dbReference type="PANTHER" id="PTHR43156">
    <property type="entry name" value="STAGE II SPORULATION PROTEIN E-RELATED"/>
    <property type="match status" value="1"/>
</dbReference>
<dbReference type="RefSeq" id="WP_083413611.1">
    <property type="nucleotide sequence ID" value="NZ_FOXO01000036.1"/>
</dbReference>
<keyword evidence="6 7" id="KW-0472">Membrane</keyword>
<dbReference type="OrthoDB" id="9763484at2"/>
<dbReference type="CDD" id="cd06225">
    <property type="entry name" value="HAMP"/>
    <property type="match status" value="1"/>
</dbReference>
<dbReference type="PANTHER" id="PTHR43156:SF2">
    <property type="entry name" value="STAGE II SPORULATION PROTEIN E"/>
    <property type="match status" value="1"/>
</dbReference>
<dbReference type="InterPro" id="IPR029151">
    <property type="entry name" value="Sensor-like_sf"/>
</dbReference>
<dbReference type="SUPFAM" id="SSF81606">
    <property type="entry name" value="PP2C-like"/>
    <property type="match status" value="1"/>
</dbReference>
<accession>A0A1I5XQ04</accession>
<evidence type="ECO:0000256" key="1">
    <source>
        <dbReference type="ARBA" id="ARBA00004651"/>
    </source>
</evidence>
<evidence type="ECO:0000313" key="9">
    <source>
        <dbReference type="EMBL" id="SFQ34045.1"/>
    </source>
</evidence>
<dbReference type="Pfam" id="PF02743">
    <property type="entry name" value="dCache_1"/>
    <property type="match status" value="1"/>
</dbReference>
<evidence type="ECO:0000256" key="4">
    <source>
        <dbReference type="ARBA" id="ARBA00022801"/>
    </source>
</evidence>
<dbReference type="PROSITE" id="PS50885">
    <property type="entry name" value="HAMP"/>
    <property type="match status" value="1"/>
</dbReference>
<dbReference type="EMBL" id="FOXO01000036">
    <property type="protein sequence ID" value="SFQ34045.1"/>
    <property type="molecule type" value="Genomic_DNA"/>
</dbReference>
<dbReference type="InterPro" id="IPR033479">
    <property type="entry name" value="dCache_1"/>
</dbReference>
<dbReference type="Gene3D" id="6.10.340.10">
    <property type="match status" value="1"/>
</dbReference>
<dbReference type="InterPro" id="IPR036457">
    <property type="entry name" value="PPM-type-like_dom_sf"/>
</dbReference>
<proteinExistence type="predicted"/>
<dbReference type="SUPFAM" id="SSF158472">
    <property type="entry name" value="HAMP domain-like"/>
    <property type="match status" value="1"/>
</dbReference>
<dbReference type="SMART" id="SM00331">
    <property type="entry name" value="PP2C_SIG"/>
    <property type="match status" value="1"/>
</dbReference>
<dbReference type="Gene3D" id="3.60.40.10">
    <property type="entry name" value="PPM-type phosphatase domain"/>
    <property type="match status" value="1"/>
</dbReference>
<keyword evidence="4" id="KW-0378">Hydrolase</keyword>
<feature type="transmembrane region" description="Helical" evidence="7">
    <location>
        <begin position="12"/>
        <end position="37"/>
    </location>
</feature>
<evidence type="ECO:0000313" key="10">
    <source>
        <dbReference type="Proteomes" id="UP000182624"/>
    </source>
</evidence>
<dbReference type="Gene3D" id="3.30.450.20">
    <property type="entry name" value="PAS domain"/>
    <property type="match status" value="1"/>
</dbReference>
<dbReference type="GO" id="GO:0016791">
    <property type="term" value="F:phosphatase activity"/>
    <property type="evidence" value="ECO:0007669"/>
    <property type="project" value="TreeGrafter"/>
</dbReference>
<sequence>MKTKKRLSIRSKIQIMVMAIIVVALLITSTVSVISMLRIRSQAKDILKARMERNLSNTVVNKATLANAELLRYAEYTTALSDYISELYGAPEKYKPREVLPPQPLDNNKEVMKRYLATREISYENVKDEIGLLGNAEQIFVPVYNSDISNIVAIYLSTKSGIQISYDADSEMTANSDGSEVYYNYYGRVWYDLARKKGKVCFTDVYMDDYNRGMMITCAAPFYSELGEFKGVVCMDMLIDDLYSAIVDFDVLAGDGDYAFLVDGKGYAVLPKYKDLNIKDDKEMNDELIEAIMSGETGVTYSEISDCYFAYSPIESTNWKLCIRVPQSMILEPVQDMSSKILTSMVWFILIFILVVFMITAIVRSFALNFTEPLFALRKDAEEISNGNLEHVAKIYSNDEIGDLAVSFNNMAISLKDYIANLTAMTAEKERIGAELSVATKIQEDMLPRKFPAFPDRNEFDLHATMDPAKEVGGDFYDFFLLDDDHIVLVMADVSGKGVPAALFMVIAKTLIKNRAFMGGSPSEILEYTNEQLCSSNDSDMFVTVWIAIIEISTGKGIAANAGHEHPVLKRAGGDYELVEYRHSPAVATIEGLHFKEHEFELHPGDNIFVYTDGVPEATSSDNELFGNERMLEALNRKKDSNSAEILENMKLAIDEFVGEAPQFDDITMLAFRYFGKQ</sequence>
<comment type="subcellular location">
    <subcellularLocation>
        <location evidence="1">Cell membrane</location>
        <topology evidence="1">Multi-pass membrane protein</topology>
    </subcellularLocation>
</comment>
<dbReference type="GO" id="GO:0007165">
    <property type="term" value="P:signal transduction"/>
    <property type="evidence" value="ECO:0007669"/>
    <property type="project" value="InterPro"/>
</dbReference>
<dbReference type="SMART" id="SM00304">
    <property type="entry name" value="HAMP"/>
    <property type="match status" value="1"/>
</dbReference>
<keyword evidence="2" id="KW-1003">Cell membrane</keyword>
<evidence type="ECO:0000256" key="6">
    <source>
        <dbReference type="ARBA" id="ARBA00023136"/>
    </source>
</evidence>
<evidence type="ECO:0000259" key="8">
    <source>
        <dbReference type="PROSITE" id="PS50885"/>
    </source>
</evidence>
<protein>
    <submittedName>
        <fullName evidence="9">Sigma-B regulation protein RsbU (Phosphoserine phosphatase)</fullName>
    </submittedName>
</protein>
<keyword evidence="10" id="KW-1185">Reference proteome</keyword>
<reference evidence="10" key="1">
    <citation type="submission" date="2016-10" db="EMBL/GenBank/DDBJ databases">
        <authorList>
            <person name="Varghese N."/>
            <person name="Submissions S."/>
        </authorList>
    </citation>
    <scope>NUCLEOTIDE SEQUENCE [LARGE SCALE GENOMIC DNA]</scope>
    <source>
        <strain evidence="10">P18</strain>
    </source>
</reference>
<dbReference type="AlphaFoldDB" id="A0A1I5XQ04"/>
<keyword evidence="5 7" id="KW-1133">Transmembrane helix</keyword>
<evidence type="ECO:0000256" key="7">
    <source>
        <dbReference type="SAM" id="Phobius"/>
    </source>
</evidence>
<dbReference type="GO" id="GO:0005886">
    <property type="term" value="C:plasma membrane"/>
    <property type="evidence" value="ECO:0007669"/>
    <property type="project" value="UniProtKB-SubCell"/>
</dbReference>
<dbReference type="InterPro" id="IPR001932">
    <property type="entry name" value="PPM-type_phosphatase-like_dom"/>
</dbReference>
<feature type="transmembrane region" description="Helical" evidence="7">
    <location>
        <begin position="345"/>
        <end position="370"/>
    </location>
</feature>
<dbReference type="InterPro" id="IPR003660">
    <property type="entry name" value="HAMP_dom"/>
</dbReference>
<dbReference type="CDD" id="cd12912">
    <property type="entry name" value="PDC2_MCP_like"/>
    <property type="match status" value="1"/>
</dbReference>
<feature type="domain" description="HAMP" evidence="8">
    <location>
        <begin position="368"/>
        <end position="420"/>
    </location>
</feature>
<dbReference type="Pfam" id="PF07228">
    <property type="entry name" value="SpoIIE"/>
    <property type="match status" value="1"/>
</dbReference>
<name>A0A1I5XQ04_9FIRM</name>